<dbReference type="Proteomes" id="UP000308365">
    <property type="component" value="Unassembled WGS sequence"/>
</dbReference>
<feature type="region of interest" description="Disordered" evidence="5">
    <location>
        <begin position="309"/>
        <end position="328"/>
    </location>
</feature>
<dbReference type="CDD" id="cd00190">
    <property type="entry name" value="Tryp_SPc"/>
    <property type="match status" value="1"/>
</dbReference>
<evidence type="ECO:0000256" key="4">
    <source>
        <dbReference type="ARBA" id="ARBA00023157"/>
    </source>
</evidence>
<evidence type="ECO:0000256" key="3">
    <source>
        <dbReference type="ARBA" id="ARBA00022825"/>
    </source>
</evidence>
<keyword evidence="2" id="KW-0378">Hydrolase</keyword>
<dbReference type="PRINTS" id="PR00722">
    <property type="entry name" value="CHYMOTRYPSIN"/>
</dbReference>
<dbReference type="PANTHER" id="PTHR24250:SF66">
    <property type="entry name" value="CHYMOTRYPSIN-LIKE PROTEASE CTRL-1"/>
    <property type="match status" value="1"/>
</dbReference>
<dbReference type="PANTHER" id="PTHR24250">
    <property type="entry name" value="CHYMOTRYPSIN-RELATED"/>
    <property type="match status" value="1"/>
</dbReference>
<dbReference type="InterPro" id="IPR009003">
    <property type="entry name" value="Peptidase_S1_PA"/>
</dbReference>
<accession>A0A4V5PAQ5</accession>
<feature type="non-terminal residue" evidence="7">
    <location>
        <position position="1"/>
    </location>
</feature>
<evidence type="ECO:0000259" key="6">
    <source>
        <dbReference type="PROSITE" id="PS50240"/>
    </source>
</evidence>
<dbReference type="InterPro" id="IPR001254">
    <property type="entry name" value="Trypsin_dom"/>
</dbReference>
<evidence type="ECO:0000256" key="5">
    <source>
        <dbReference type="SAM" id="MobiDB-lite"/>
    </source>
</evidence>
<protein>
    <recommendedName>
        <fullName evidence="6">Peptidase S1 domain-containing protein</fullName>
    </recommendedName>
</protein>
<proteinExistence type="predicted"/>
<dbReference type="GO" id="GO:0006508">
    <property type="term" value="P:proteolysis"/>
    <property type="evidence" value="ECO:0007669"/>
    <property type="project" value="UniProtKB-KW"/>
</dbReference>
<sequence length="328" mass="35674">CGVPAIRPVLSFSQRIVNGENAVLGSWPWQVSLQDSNSFHFCSGSLISQSWVVTAAHCNVVPLSCHSALLVAAQPHSHCSPGCHFVILGEYDLSSSAEPLQVLSILRAITHPFWNPTTMNNDLMLLKLASPAQYTTHISPVCLASSNEVLPEGLTCHHWLRPPQQCGAGRGQVIWDLTTHSRPTGSVTPARLQQVILPLVTVSQWPAILGLTHHQFYDLCRGLGASSCQGECGGPLVCQKGDMWVLTGIVSWGANNCNMRAPATYTQVSKFSTWINHSLQPSPPQALSPSQSNKDPRLCPLVGSLQTEIQRGPEWKGNAVKRSRDRLD</sequence>
<dbReference type="SUPFAM" id="SSF50494">
    <property type="entry name" value="Trypsin-like serine proteases"/>
    <property type="match status" value="1"/>
</dbReference>
<dbReference type="InterPro" id="IPR018114">
    <property type="entry name" value="TRYPSIN_HIS"/>
</dbReference>
<comment type="caution">
    <text evidence="7">The sequence shown here is derived from an EMBL/GenBank/DDBJ whole genome shotgun (WGS) entry which is preliminary data.</text>
</comment>
<dbReference type="Pfam" id="PF00089">
    <property type="entry name" value="Trypsin"/>
    <property type="match status" value="1"/>
</dbReference>
<dbReference type="SMART" id="SM00020">
    <property type="entry name" value="Tryp_SPc"/>
    <property type="match status" value="1"/>
</dbReference>
<evidence type="ECO:0000313" key="8">
    <source>
        <dbReference type="Proteomes" id="UP000308365"/>
    </source>
</evidence>
<dbReference type="PROSITE" id="PS50240">
    <property type="entry name" value="TRYPSIN_DOM"/>
    <property type="match status" value="1"/>
</dbReference>
<dbReference type="Gene3D" id="2.40.10.10">
    <property type="entry name" value="Trypsin-like serine proteases"/>
    <property type="match status" value="1"/>
</dbReference>
<feature type="compositionally biased region" description="Basic residues" evidence="5">
    <location>
        <begin position="319"/>
        <end position="328"/>
    </location>
</feature>
<organism evidence="7 8">
    <name type="scientific">Monodon monoceros</name>
    <name type="common">Narwhal</name>
    <name type="synonym">Ceratodon monodon</name>
    <dbReference type="NCBI Taxonomy" id="40151"/>
    <lineage>
        <taxon>Eukaryota</taxon>
        <taxon>Metazoa</taxon>
        <taxon>Chordata</taxon>
        <taxon>Craniata</taxon>
        <taxon>Vertebrata</taxon>
        <taxon>Euteleostomi</taxon>
        <taxon>Mammalia</taxon>
        <taxon>Eutheria</taxon>
        <taxon>Laurasiatheria</taxon>
        <taxon>Artiodactyla</taxon>
        <taxon>Whippomorpha</taxon>
        <taxon>Cetacea</taxon>
        <taxon>Odontoceti</taxon>
        <taxon>Monodontidae</taxon>
        <taxon>Monodon</taxon>
    </lineage>
</organism>
<dbReference type="EMBL" id="RWIC01000044">
    <property type="protein sequence ID" value="TKC51880.1"/>
    <property type="molecule type" value="Genomic_DNA"/>
</dbReference>
<keyword evidence="1" id="KW-0645">Protease</keyword>
<dbReference type="AlphaFoldDB" id="A0A4V5PAQ5"/>
<name>A0A4V5PAQ5_MONMO</name>
<dbReference type="InterPro" id="IPR043504">
    <property type="entry name" value="Peptidase_S1_PA_chymotrypsin"/>
</dbReference>
<keyword evidence="4" id="KW-1015">Disulfide bond</keyword>
<dbReference type="PROSITE" id="PS00134">
    <property type="entry name" value="TRYPSIN_HIS"/>
    <property type="match status" value="1"/>
</dbReference>
<keyword evidence="3" id="KW-0720">Serine protease</keyword>
<evidence type="ECO:0000313" key="7">
    <source>
        <dbReference type="EMBL" id="TKC51880.1"/>
    </source>
</evidence>
<gene>
    <name evidence="7" type="ORF">EI555_000155</name>
</gene>
<evidence type="ECO:0000256" key="2">
    <source>
        <dbReference type="ARBA" id="ARBA00022801"/>
    </source>
</evidence>
<evidence type="ECO:0000256" key="1">
    <source>
        <dbReference type="ARBA" id="ARBA00022670"/>
    </source>
</evidence>
<dbReference type="InterPro" id="IPR001314">
    <property type="entry name" value="Peptidase_S1A"/>
</dbReference>
<dbReference type="FunFam" id="2.40.10.10:FF:000118">
    <property type="entry name" value="Chymotrypsinogen A"/>
    <property type="match status" value="1"/>
</dbReference>
<dbReference type="GO" id="GO:0004252">
    <property type="term" value="F:serine-type endopeptidase activity"/>
    <property type="evidence" value="ECO:0007669"/>
    <property type="project" value="InterPro"/>
</dbReference>
<feature type="domain" description="Peptidase S1" evidence="6">
    <location>
        <begin position="16"/>
        <end position="280"/>
    </location>
</feature>
<reference evidence="8" key="1">
    <citation type="journal article" date="2019" name="IScience">
        <title>Narwhal Genome Reveals Long-Term Low Genetic Diversity despite Current Large Abundance Size.</title>
        <authorList>
            <person name="Westbury M.V."/>
            <person name="Petersen B."/>
            <person name="Garde E."/>
            <person name="Heide-Jorgensen M.P."/>
            <person name="Lorenzen E.D."/>
        </authorList>
    </citation>
    <scope>NUCLEOTIDE SEQUENCE [LARGE SCALE GENOMIC DNA]</scope>
</reference>